<dbReference type="Gene3D" id="1.10.3210.10">
    <property type="entry name" value="Hypothetical protein af1432"/>
    <property type="match status" value="1"/>
</dbReference>
<reference evidence="2 3" key="1">
    <citation type="submission" date="2017-05" db="EMBL/GenBank/DDBJ databases">
        <authorList>
            <person name="Varghese N."/>
            <person name="Submissions S."/>
        </authorList>
    </citation>
    <scope>NUCLEOTIDE SEQUENCE [LARGE SCALE GENOMIC DNA]</scope>
    <source>
        <strain evidence="2 3">DSM 29371</strain>
    </source>
</reference>
<dbReference type="Pfam" id="PF01966">
    <property type="entry name" value="HD"/>
    <property type="match status" value="1"/>
</dbReference>
<keyword evidence="3" id="KW-1185">Reference proteome</keyword>
<dbReference type="SUPFAM" id="SSF109604">
    <property type="entry name" value="HD-domain/PDEase-like"/>
    <property type="match status" value="1"/>
</dbReference>
<dbReference type="InterPro" id="IPR006674">
    <property type="entry name" value="HD_domain"/>
</dbReference>
<dbReference type="Proteomes" id="UP000316916">
    <property type="component" value="Unassembled WGS sequence"/>
</dbReference>
<proteinExistence type="predicted"/>
<evidence type="ECO:0000259" key="1">
    <source>
        <dbReference type="Pfam" id="PF01966"/>
    </source>
</evidence>
<evidence type="ECO:0000313" key="3">
    <source>
        <dbReference type="Proteomes" id="UP000316916"/>
    </source>
</evidence>
<feature type="domain" description="HD" evidence="1">
    <location>
        <begin position="36"/>
        <end position="123"/>
    </location>
</feature>
<dbReference type="CDD" id="cd00077">
    <property type="entry name" value="HDc"/>
    <property type="match status" value="1"/>
</dbReference>
<accession>A0A521AZJ9</accession>
<protein>
    <submittedName>
        <fullName evidence="2">HD domain-containing protein</fullName>
    </submittedName>
</protein>
<dbReference type="InterPro" id="IPR003607">
    <property type="entry name" value="HD/PDEase_dom"/>
</dbReference>
<organism evidence="2 3">
    <name type="scientific">Chryseobacterium rhizoplanae</name>
    <dbReference type="NCBI Taxonomy" id="1609531"/>
    <lineage>
        <taxon>Bacteria</taxon>
        <taxon>Pseudomonadati</taxon>
        <taxon>Bacteroidota</taxon>
        <taxon>Flavobacteriia</taxon>
        <taxon>Flavobacteriales</taxon>
        <taxon>Weeksellaceae</taxon>
        <taxon>Chryseobacterium group</taxon>
        <taxon>Chryseobacterium</taxon>
    </lineage>
</organism>
<dbReference type="PANTHER" id="PTHR35569">
    <property type="entry name" value="CYANAMIDE HYDRATASE DDI2-RELATED"/>
    <property type="match status" value="1"/>
</dbReference>
<name>A0A521AZJ9_9FLAO</name>
<dbReference type="AlphaFoldDB" id="A0A521AZJ9"/>
<dbReference type="PANTHER" id="PTHR35569:SF1">
    <property type="entry name" value="CYANAMIDE HYDRATASE DDI2-RELATED"/>
    <property type="match status" value="1"/>
</dbReference>
<sequence>MSVHRMKEVAGIIIPDSKIATEATELLLEHGTEFIYNHSLRVFLFSSLNAKRENKIHDTELLYVASVFHDLGLVSHYSSPDLRFEVDGANAARDFLKGHGIAQDKLQLVWDTIALHTTIGIAEHKENEVALMYSGVGLDVMGEGYENLSKEHREEIVRAFPRNDFKKKIIPTFFGGFEHKTETTFGNIKADVCAFMIPNFQRKNFCDCILHSHGLNKQNKFTLTVTQPCTFSDAQGCCILFISSFQ</sequence>
<dbReference type="EMBL" id="FXTC01000001">
    <property type="protein sequence ID" value="SMO40236.1"/>
    <property type="molecule type" value="Genomic_DNA"/>
</dbReference>
<dbReference type="RefSeq" id="WP_228451452.1">
    <property type="nucleotide sequence ID" value="NZ_FXTC01000001.1"/>
</dbReference>
<evidence type="ECO:0000313" key="2">
    <source>
        <dbReference type="EMBL" id="SMO40236.1"/>
    </source>
</evidence>
<gene>
    <name evidence="2" type="ORF">SAMN06265171_101573</name>
</gene>